<organism evidence="2 3">
    <name type="scientific">Metabacillus malikii</name>
    <dbReference type="NCBI Taxonomy" id="1504265"/>
    <lineage>
        <taxon>Bacteria</taxon>
        <taxon>Bacillati</taxon>
        <taxon>Bacillota</taxon>
        <taxon>Bacilli</taxon>
        <taxon>Bacillales</taxon>
        <taxon>Bacillaceae</taxon>
        <taxon>Metabacillus</taxon>
    </lineage>
</organism>
<sequence>MNKKTFILYQIGLFFVLLLVNVLADPYIGHPFSFVDLVAICIVFAIFILVGSFIGRLYRVLQAKISTKIILSITAFLLAVCLLMLIEIIWYNLTDSVLFG</sequence>
<evidence type="ECO:0000313" key="3">
    <source>
        <dbReference type="Proteomes" id="UP001234495"/>
    </source>
</evidence>
<keyword evidence="1" id="KW-0812">Transmembrane</keyword>
<dbReference type="RefSeq" id="WP_307342232.1">
    <property type="nucleotide sequence ID" value="NZ_JAUSUD010000012.1"/>
</dbReference>
<accession>A0ABT9ZHB8</accession>
<reference evidence="2 3" key="1">
    <citation type="submission" date="2023-07" db="EMBL/GenBank/DDBJ databases">
        <title>Genomic Encyclopedia of Type Strains, Phase IV (KMG-IV): sequencing the most valuable type-strain genomes for metagenomic binning, comparative biology and taxonomic classification.</title>
        <authorList>
            <person name="Goeker M."/>
        </authorList>
    </citation>
    <scope>NUCLEOTIDE SEQUENCE [LARGE SCALE GENOMIC DNA]</scope>
    <source>
        <strain evidence="2 3">DSM 29005</strain>
    </source>
</reference>
<dbReference type="Proteomes" id="UP001234495">
    <property type="component" value="Unassembled WGS sequence"/>
</dbReference>
<keyword evidence="3" id="KW-1185">Reference proteome</keyword>
<keyword evidence="1" id="KW-1133">Transmembrane helix</keyword>
<proteinExistence type="predicted"/>
<name>A0ABT9ZHB8_9BACI</name>
<gene>
    <name evidence="2" type="ORF">J2S19_002658</name>
</gene>
<dbReference type="EMBL" id="JAUSUD010000012">
    <property type="protein sequence ID" value="MDQ0231375.1"/>
    <property type="molecule type" value="Genomic_DNA"/>
</dbReference>
<keyword evidence="1" id="KW-0472">Membrane</keyword>
<evidence type="ECO:0000256" key="1">
    <source>
        <dbReference type="SAM" id="Phobius"/>
    </source>
</evidence>
<feature type="transmembrane region" description="Helical" evidence="1">
    <location>
        <begin position="69"/>
        <end position="91"/>
    </location>
</feature>
<comment type="caution">
    <text evidence="2">The sequence shown here is derived from an EMBL/GenBank/DDBJ whole genome shotgun (WGS) entry which is preliminary data.</text>
</comment>
<feature type="transmembrane region" description="Helical" evidence="1">
    <location>
        <begin position="34"/>
        <end position="57"/>
    </location>
</feature>
<evidence type="ECO:0000313" key="2">
    <source>
        <dbReference type="EMBL" id="MDQ0231375.1"/>
    </source>
</evidence>
<protein>
    <submittedName>
        <fullName evidence="2">Membrane protein</fullName>
    </submittedName>
</protein>